<sequence>MSFKIIPTRNFEREAKKLAKKYVSLKSDFKILFSSLIENPDQGVEIYKNCYKIRFAIKSKNKGKSGGGRLIFFLKRIENKIYLLSVFDKSEQETISDKFLKELFISMEIKD</sequence>
<dbReference type="Pfam" id="PF06296">
    <property type="entry name" value="RelE"/>
    <property type="match status" value="1"/>
</dbReference>
<dbReference type="OrthoDB" id="1364255at2"/>
<keyword evidence="2" id="KW-1185">Reference proteome</keyword>
<proteinExistence type="predicted"/>
<dbReference type="EMBL" id="LT838813">
    <property type="protein sequence ID" value="SMD42161.1"/>
    <property type="molecule type" value="Genomic_DNA"/>
</dbReference>
<dbReference type="InterPro" id="IPR009387">
    <property type="entry name" value="HigB-2"/>
</dbReference>
<protein>
    <recommendedName>
        <fullName evidence="3">mRNA-degrading endonuclease RelE, toxin component of the RelBE toxin-antitoxin system</fullName>
    </recommendedName>
</protein>
<dbReference type="RefSeq" id="WP_084118995.1">
    <property type="nucleotide sequence ID" value="NZ_LT838813.1"/>
</dbReference>
<evidence type="ECO:0008006" key="3">
    <source>
        <dbReference type="Google" id="ProtNLM"/>
    </source>
</evidence>
<dbReference type="STRING" id="758820.SAMN00777080_0698"/>
<name>A0A1W2GZW2_9BACT</name>
<evidence type="ECO:0000313" key="2">
    <source>
        <dbReference type="Proteomes" id="UP000192333"/>
    </source>
</evidence>
<dbReference type="Proteomes" id="UP000192333">
    <property type="component" value="Chromosome I"/>
</dbReference>
<reference evidence="2" key="1">
    <citation type="submission" date="2017-04" db="EMBL/GenBank/DDBJ databases">
        <authorList>
            <person name="Varghese N."/>
            <person name="Submissions S."/>
        </authorList>
    </citation>
    <scope>NUCLEOTIDE SEQUENCE [LARGE SCALE GENOMIC DNA]</scope>
    <source>
        <strain evidence="2">DSM 16537</strain>
    </source>
</reference>
<evidence type="ECO:0000313" key="1">
    <source>
        <dbReference type="EMBL" id="SMD42161.1"/>
    </source>
</evidence>
<gene>
    <name evidence="1" type="ORF">SAMN00777080_0698</name>
</gene>
<dbReference type="AlphaFoldDB" id="A0A1W2GZW2"/>
<organism evidence="1 2">
    <name type="scientific">Aquiflexum balticum DSM 16537</name>
    <dbReference type="NCBI Taxonomy" id="758820"/>
    <lineage>
        <taxon>Bacteria</taxon>
        <taxon>Pseudomonadati</taxon>
        <taxon>Bacteroidota</taxon>
        <taxon>Cytophagia</taxon>
        <taxon>Cytophagales</taxon>
        <taxon>Cyclobacteriaceae</taxon>
        <taxon>Aquiflexum</taxon>
    </lineage>
</organism>
<accession>A0A1W2GZW2</accession>
<dbReference type="PIRSF" id="PIRSF039032">
    <property type="entry name" value="HigB-2"/>
    <property type="match status" value="1"/>
</dbReference>